<protein>
    <submittedName>
        <fullName evidence="1">Uncharacterized protein</fullName>
    </submittedName>
</protein>
<organism evidence="1 2">
    <name type="scientific">Entomomonas asaccharolytica</name>
    <dbReference type="NCBI Taxonomy" id="2785331"/>
    <lineage>
        <taxon>Bacteria</taxon>
        <taxon>Pseudomonadati</taxon>
        <taxon>Pseudomonadota</taxon>
        <taxon>Gammaproteobacteria</taxon>
        <taxon>Pseudomonadales</taxon>
        <taxon>Pseudomonadaceae</taxon>
        <taxon>Entomomonas</taxon>
    </lineage>
</organism>
<dbReference type="KEGG" id="eaz:JHT90_06845"/>
<proteinExistence type="predicted"/>
<name>A0A974NIE1_9GAMM</name>
<reference evidence="1 2" key="1">
    <citation type="submission" date="2021-01" db="EMBL/GenBank/DDBJ databases">
        <title>Entomomonas sp. F2A isolated from a house cricket (Acheta domesticus).</title>
        <authorList>
            <person name="Spergser J."/>
            <person name="Busse H.-J."/>
        </authorList>
    </citation>
    <scope>NUCLEOTIDE SEQUENCE [LARGE SCALE GENOMIC DNA]</scope>
    <source>
        <strain evidence="1 2">F2A</strain>
    </source>
</reference>
<accession>A0A974NIE1</accession>
<dbReference type="Proteomes" id="UP000595278">
    <property type="component" value="Chromosome"/>
</dbReference>
<sequence length="112" mass="12424">MAEQLVDLYTEEAMRSILTAWYPGEGENWPINDDVTFAVFKIIEGSQNCSSDIHKVPSPAGPIGTARSVTAIGMGYIKKVIKHANDDKHYLMCIKSAAWKMKSDVKMKAYGI</sequence>
<evidence type="ECO:0000313" key="2">
    <source>
        <dbReference type="Proteomes" id="UP000595278"/>
    </source>
</evidence>
<gene>
    <name evidence="1" type="ORF">JHT90_06845</name>
</gene>
<keyword evidence="2" id="KW-1185">Reference proteome</keyword>
<dbReference type="RefSeq" id="WP_201095474.1">
    <property type="nucleotide sequence ID" value="NZ_CP067393.1"/>
</dbReference>
<evidence type="ECO:0000313" key="1">
    <source>
        <dbReference type="EMBL" id="QQP86957.1"/>
    </source>
</evidence>
<dbReference type="EMBL" id="CP067393">
    <property type="protein sequence ID" value="QQP86957.1"/>
    <property type="molecule type" value="Genomic_DNA"/>
</dbReference>
<dbReference type="AlphaFoldDB" id="A0A974NIE1"/>